<evidence type="ECO:0000256" key="3">
    <source>
        <dbReference type="ARBA" id="ARBA00022452"/>
    </source>
</evidence>
<comment type="caution">
    <text evidence="8">The sequence shown here is derived from an EMBL/GenBank/DDBJ whole genome shotgun (WGS) entry which is preliminary data.</text>
</comment>
<dbReference type="PANTHER" id="PTHR35093:SF8">
    <property type="entry name" value="OUTER MEMBRANE PROTEIN NMB0088-RELATED"/>
    <property type="match status" value="1"/>
</dbReference>
<evidence type="ECO:0000256" key="4">
    <source>
        <dbReference type="ARBA" id="ARBA00022692"/>
    </source>
</evidence>
<dbReference type="GO" id="GO:0009279">
    <property type="term" value="C:cell outer membrane"/>
    <property type="evidence" value="ECO:0007669"/>
    <property type="project" value="UniProtKB-SubCell"/>
</dbReference>
<sequence>MSIESDSPTSLTADAKLRDTWHAAIGARYRLAPAWLLSLGFAYDSSAVGDADRMPALPVDRQLRYAVGIQYDWNRDVTWGLAYEFADLGNAPINVRRGPLAGRLIGDYSPNHIQFVATNLIWRF</sequence>
<accession>A0A7C3ZDM8</accession>
<evidence type="ECO:0000256" key="1">
    <source>
        <dbReference type="ARBA" id="ARBA00004571"/>
    </source>
</evidence>
<proteinExistence type="inferred from homology"/>
<keyword evidence="6" id="KW-0472">Membrane</keyword>
<dbReference type="InterPro" id="IPR005017">
    <property type="entry name" value="OMPP1/FadL/TodX"/>
</dbReference>
<dbReference type="SUPFAM" id="SSF56935">
    <property type="entry name" value="Porins"/>
    <property type="match status" value="1"/>
</dbReference>
<dbReference type="PANTHER" id="PTHR35093">
    <property type="entry name" value="OUTER MEMBRANE PROTEIN NMB0088-RELATED"/>
    <property type="match status" value="1"/>
</dbReference>
<keyword evidence="7" id="KW-0998">Cell outer membrane</keyword>
<evidence type="ECO:0000256" key="6">
    <source>
        <dbReference type="ARBA" id="ARBA00023136"/>
    </source>
</evidence>
<comment type="similarity">
    <text evidence="2">Belongs to the OmpP1/FadL family.</text>
</comment>
<evidence type="ECO:0000256" key="7">
    <source>
        <dbReference type="ARBA" id="ARBA00023237"/>
    </source>
</evidence>
<evidence type="ECO:0008006" key="9">
    <source>
        <dbReference type="Google" id="ProtNLM"/>
    </source>
</evidence>
<gene>
    <name evidence="8" type="ORF">ENW96_13605</name>
</gene>
<dbReference type="Pfam" id="PF03349">
    <property type="entry name" value="Toluene_X"/>
    <property type="match status" value="1"/>
</dbReference>
<keyword evidence="4" id="KW-0812">Transmembrane</keyword>
<evidence type="ECO:0000256" key="5">
    <source>
        <dbReference type="ARBA" id="ARBA00022729"/>
    </source>
</evidence>
<organism evidence="8">
    <name type="scientific">Desulfobacca acetoxidans</name>
    <dbReference type="NCBI Taxonomy" id="60893"/>
    <lineage>
        <taxon>Bacteria</taxon>
        <taxon>Pseudomonadati</taxon>
        <taxon>Thermodesulfobacteriota</taxon>
        <taxon>Desulfobaccia</taxon>
        <taxon>Desulfobaccales</taxon>
        <taxon>Desulfobaccaceae</taxon>
        <taxon>Desulfobacca</taxon>
    </lineage>
</organism>
<keyword evidence="3" id="KW-1134">Transmembrane beta strand</keyword>
<name>A0A7C3ZDM8_9BACT</name>
<dbReference type="GO" id="GO:0015483">
    <property type="term" value="F:long-chain fatty acid transporting porin activity"/>
    <property type="evidence" value="ECO:0007669"/>
    <property type="project" value="TreeGrafter"/>
</dbReference>
<keyword evidence="5" id="KW-0732">Signal</keyword>
<reference evidence="8" key="1">
    <citation type="journal article" date="2020" name="mSystems">
        <title>Genome- and Community-Level Interaction Insights into Carbon Utilization and Element Cycling Functions of Hydrothermarchaeota in Hydrothermal Sediment.</title>
        <authorList>
            <person name="Zhou Z."/>
            <person name="Liu Y."/>
            <person name="Xu W."/>
            <person name="Pan J."/>
            <person name="Luo Z.H."/>
            <person name="Li M."/>
        </authorList>
    </citation>
    <scope>NUCLEOTIDE SEQUENCE [LARGE SCALE GENOMIC DNA]</scope>
    <source>
        <strain evidence="8">SpSt-897</strain>
    </source>
</reference>
<protein>
    <recommendedName>
        <fullName evidence="9">Long-chain fatty acid transport protein</fullName>
    </recommendedName>
</protein>
<comment type="subcellular location">
    <subcellularLocation>
        <location evidence="1">Cell outer membrane</location>
        <topology evidence="1">Multi-pass membrane protein</topology>
    </subcellularLocation>
</comment>
<dbReference type="AlphaFoldDB" id="A0A7C3ZDM8"/>
<evidence type="ECO:0000256" key="2">
    <source>
        <dbReference type="ARBA" id="ARBA00008163"/>
    </source>
</evidence>
<dbReference type="EMBL" id="DTMF01000326">
    <property type="protein sequence ID" value="HGF35391.1"/>
    <property type="molecule type" value="Genomic_DNA"/>
</dbReference>
<dbReference type="Gene3D" id="2.40.160.60">
    <property type="entry name" value="Outer membrane protein transport protein (OMPP1/FadL/TodX)"/>
    <property type="match status" value="1"/>
</dbReference>
<evidence type="ECO:0000313" key="8">
    <source>
        <dbReference type="EMBL" id="HGF35391.1"/>
    </source>
</evidence>